<evidence type="ECO:0000313" key="2">
    <source>
        <dbReference type="Proteomes" id="UP000093796"/>
    </source>
</evidence>
<reference evidence="1 2" key="1">
    <citation type="submission" date="2016-05" db="EMBL/GenBank/DDBJ databases">
        <title>Genome sequencing of Acetobacter pasteurianus strain SRCM100623.</title>
        <authorList>
            <person name="Song Y.R."/>
        </authorList>
    </citation>
    <scope>NUCLEOTIDE SEQUENCE [LARGE SCALE GENOMIC DNA]</scope>
    <source>
        <strain evidence="1 2">SRCM100623</strain>
    </source>
</reference>
<organism evidence="1 2">
    <name type="scientific">Acetobacter pasteurianus</name>
    <name type="common">Acetobacter turbidans</name>
    <dbReference type="NCBI Taxonomy" id="438"/>
    <lineage>
        <taxon>Bacteria</taxon>
        <taxon>Pseudomonadati</taxon>
        <taxon>Pseudomonadota</taxon>
        <taxon>Alphaproteobacteria</taxon>
        <taxon>Acetobacterales</taxon>
        <taxon>Acetobacteraceae</taxon>
        <taxon>Acetobacter</taxon>
    </lineage>
</organism>
<gene>
    <name evidence="1" type="ORF">SRCM100623_01929</name>
</gene>
<dbReference type="RefSeq" id="WP_003629327.1">
    <property type="nucleotide sequence ID" value="NZ_LYUD01000105.1"/>
</dbReference>
<proteinExistence type="predicted"/>
<dbReference type="InterPro" id="IPR045519">
    <property type="entry name" value="DUF6476"/>
</dbReference>
<dbReference type="AlphaFoldDB" id="A0A1A0DB86"/>
<name>A0A1A0DB86_ACEPA</name>
<evidence type="ECO:0000313" key="1">
    <source>
        <dbReference type="EMBL" id="OAZ72096.1"/>
    </source>
</evidence>
<sequence>MEEPQEYKTPKALLVAVIGMGVLIVVGVVVLAGVLIHRMSSKPAPPNLPPVALSDAAPTASLPTAHATLPAGEQLLSVTRVRDNVLALHVTEHGQDRILLWDVPTGQLRTGLDINAAH</sequence>
<dbReference type="EMBL" id="LYUD01000105">
    <property type="protein sequence ID" value="OAZ72096.1"/>
    <property type="molecule type" value="Genomic_DNA"/>
</dbReference>
<accession>A0A1A0DB86</accession>
<dbReference type="Proteomes" id="UP000093796">
    <property type="component" value="Unassembled WGS sequence"/>
</dbReference>
<comment type="caution">
    <text evidence="1">The sequence shown here is derived from an EMBL/GenBank/DDBJ whole genome shotgun (WGS) entry which is preliminary data.</text>
</comment>
<dbReference type="PATRIC" id="fig|438.15.peg.2147"/>
<dbReference type="Pfam" id="PF20082">
    <property type="entry name" value="DUF6476"/>
    <property type="match status" value="1"/>
</dbReference>
<protein>
    <submittedName>
        <fullName evidence="1">Uncharacterized protein</fullName>
    </submittedName>
</protein>
<dbReference type="OrthoDB" id="7219607at2"/>